<dbReference type="Proteomes" id="UP000075420">
    <property type="component" value="Unassembled WGS sequence"/>
</dbReference>
<evidence type="ECO:0000256" key="3">
    <source>
        <dbReference type="ARBA" id="ARBA00022692"/>
    </source>
</evidence>
<comment type="caution">
    <text evidence="9">The sequence shown here is derived from an EMBL/GenBank/DDBJ whole genome shotgun (WGS) entry which is preliminary data.</text>
</comment>
<organism evidence="9 10">
    <name type="scientific">Sorangium cellulosum</name>
    <name type="common">Polyangium cellulosum</name>
    <dbReference type="NCBI Taxonomy" id="56"/>
    <lineage>
        <taxon>Bacteria</taxon>
        <taxon>Pseudomonadati</taxon>
        <taxon>Myxococcota</taxon>
        <taxon>Polyangia</taxon>
        <taxon>Polyangiales</taxon>
        <taxon>Polyangiaceae</taxon>
        <taxon>Sorangium</taxon>
    </lineage>
</organism>
<feature type="transmembrane region" description="Helical" evidence="7">
    <location>
        <begin position="337"/>
        <end position="357"/>
    </location>
</feature>
<evidence type="ECO:0000259" key="8">
    <source>
        <dbReference type="Pfam" id="PF02687"/>
    </source>
</evidence>
<feature type="transmembrane region" description="Helical" evidence="7">
    <location>
        <begin position="199"/>
        <end position="220"/>
    </location>
</feature>
<dbReference type="AlphaFoldDB" id="A0A150PFT0"/>
<evidence type="ECO:0000256" key="7">
    <source>
        <dbReference type="SAM" id="Phobius"/>
    </source>
</evidence>
<feature type="transmembrane region" description="Helical" evidence="7">
    <location>
        <begin position="253"/>
        <end position="272"/>
    </location>
</feature>
<dbReference type="GO" id="GO:0022857">
    <property type="term" value="F:transmembrane transporter activity"/>
    <property type="evidence" value="ECO:0007669"/>
    <property type="project" value="TreeGrafter"/>
</dbReference>
<feature type="domain" description="ABC3 transporter permease C-terminal" evidence="8">
    <location>
        <begin position="581"/>
        <end position="698"/>
    </location>
</feature>
<proteinExistence type="inferred from homology"/>
<feature type="transmembrane region" description="Helical" evidence="7">
    <location>
        <begin position="150"/>
        <end position="179"/>
    </location>
</feature>
<accession>A0A150PFT0</accession>
<keyword evidence="2" id="KW-1003">Cell membrane</keyword>
<gene>
    <name evidence="9" type="ORF">BE08_37645</name>
</gene>
<evidence type="ECO:0000256" key="5">
    <source>
        <dbReference type="ARBA" id="ARBA00023136"/>
    </source>
</evidence>
<dbReference type="EMBL" id="JELY01001801">
    <property type="protein sequence ID" value="KYF54553.1"/>
    <property type="molecule type" value="Genomic_DNA"/>
</dbReference>
<name>A0A150PFT0_SORCE</name>
<evidence type="ECO:0000256" key="6">
    <source>
        <dbReference type="ARBA" id="ARBA00038076"/>
    </source>
</evidence>
<feature type="transmembrane region" description="Helical" evidence="7">
    <location>
        <begin position="108"/>
        <end position="129"/>
    </location>
</feature>
<keyword evidence="3 7" id="KW-0812">Transmembrane</keyword>
<dbReference type="PANTHER" id="PTHR30572:SF4">
    <property type="entry name" value="ABC TRANSPORTER PERMEASE YTRF"/>
    <property type="match status" value="1"/>
</dbReference>
<evidence type="ECO:0000313" key="10">
    <source>
        <dbReference type="Proteomes" id="UP000075420"/>
    </source>
</evidence>
<feature type="transmembrane region" description="Helical" evidence="7">
    <location>
        <begin position="26"/>
        <end position="48"/>
    </location>
</feature>
<protein>
    <submittedName>
        <fullName evidence="9">ABC transporter</fullName>
    </submittedName>
</protein>
<dbReference type="Pfam" id="PF02687">
    <property type="entry name" value="FtsX"/>
    <property type="match status" value="2"/>
</dbReference>
<evidence type="ECO:0000313" key="9">
    <source>
        <dbReference type="EMBL" id="KYF54553.1"/>
    </source>
</evidence>
<feature type="transmembrane region" description="Helical" evidence="7">
    <location>
        <begin position="575"/>
        <end position="603"/>
    </location>
</feature>
<feature type="transmembrane region" description="Helical" evidence="7">
    <location>
        <begin position="278"/>
        <end position="300"/>
    </location>
</feature>
<feature type="transmembrane region" description="Helical" evidence="7">
    <location>
        <begin position="624"/>
        <end position="651"/>
    </location>
</feature>
<reference evidence="9 10" key="1">
    <citation type="submission" date="2014-02" db="EMBL/GenBank/DDBJ databases">
        <title>The small core and large imbalanced accessory genome model reveals a collaborative survival strategy of Sorangium cellulosum strains in nature.</title>
        <authorList>
            <person name="Han K."/>
            <person name="Peng R."/>
            <person name="Blom J."/>
            <person name="Li Y.-Z."/>
        </authorList>
    </citation>
    <scope>NUCLEOTIDE SEQUENCE [LARGE SCALE GENOMIC DNA]</scope>
    <source>
        <strain evidence="9 10">So0157-25</strain>
    </source>
</reference>
<sequence length="706" mass="75150">MLLLLRALFQPLVRMLALRNLRADRFGAMAALLGVALGAATVNVVLILDVGTRAVEAKSFVTNPDLPVFTEQTVTLRGLRPDGQPTAAADAQEETHEDYEIMRSAIRLGSLSAFLVGALIVFFTFNVAVERRRREIALLRSAGALPPQVAAVFVLEALLLGVGGAALGLLASIPLAYLAAKAGITTTGRARIPLHAIRLPWSAMLLVCGTGALTALLGVLRPVREALRVDIARALRPRFLEGGAEQRRRMRGVMLLALPFMVLVYGLLRPFFRESVPLFAFFVLEAGLVCAAFLAAIVFVPDVVARLGALAVRLAPRRWAAERLLLQRRVEHSGHELAWSVGGVMMVFALLLALHIATAALKQEVSAWAGRALAPYTFFYPDAPLGHAERMLPHLSERLVAARFSSRTPWPNVVYAVPGDELRALAEATGRPESIALSRRFGPGKAIVSTMMARRFDVGPGDLLEVGGRAGVRRFEVAGVTDDLGYVHAPGAYRNLRTYAVIEAADFPVISPYATAIGHTVAVADPVTGAAAAGGGPETPPWGELLAGVPQARDVRMQTGVEIEAVRRKATGRDFVIFDMILGFTTVLAAIGVANQMVLALHARRRELALQRVLGMTAGQVRRMVLMEGALVGALGGALAVLLGVPLGSAALGALRTVSTFDVEFSIPLEYGVLTALGATAVALGASLYPARTAGRSNAAESVQYE</sequence>
<comment type="similarity">
    <text evidence="6">Belongs to the ABC-4 integral membrane protein family.</text>
</comment>
<dbReference type="InterPro" id="IPR003838">
    <property type="entry name" value="ABC3_permease_C"/>
</dbReference>
<evidence type="ECO:0000256" key="4">
    <source>
        <dbReference type="ARBA" id="ARBA00022989"/>
    </source>
</evidence>
<keyword evidence="4 7" id="KW-1133">Transmembrane helix</keyword>
<dbReference type="InterPro" id="IPR050250">
    <property type="entry name" value="Macrolide_Exporter_MacB"/>
</dbReference>
<keyword evidence="5 7" id="KW-0472">Membrane</keyword>
<feature type="transmembrane region" description="Helical" evidence="7">
    <location>
        <begin position="671"/>
        <end position="689"/>
    </location>
</feature>
<comment type="subcellular location">
    <subcellularLocation>
        <location evidence="1">Cell membrane</location>
        <topology evidence="1">Multi-pass membrane protein</topology>
    </subcellularLocation>
</comment>
<dbReference type="PANTHER" id="PTHR30572">
    <property type="entry name" value="MEMBRANE COMPONENT OF TRANSPORTER-RELATED"/>
    <property type="match status" value="1"/>
</dbReference>
<evidence type="ECO:0000256" key="1">
    <source>
        <dbReference type="ARBA" id="ARBA00004651"/>
    </source>
</evidence>
<evidence type="ECO:0000256" key="2">
    <source>
        <dbReference type="ARBA" id="ARBA00022475"/>
    </source>
</evidence>
<dbReference type="GO" id="GO:0005886">
    <property type="term" value="C:plasma membrane"/>
    <property type="evidence" value="ECO:0007669"/>
    <property type="project" value="UniProtKB-SubCell"/>
</dbReference>
<feature type="domain" description="ABC3 transporter permease C-terminal" evidence="8">
    <location>
        <begin position="110"/>
        <end position="229"/>
    </location>
</feature>